<evidence type="ECO:0000256" key="6">
    <source>
        <dbReference type="ARBA" id="ARBA00023004"/>
    </source>
</evidence>
<keyword evidence="6" id="KW-0408">Iron</keyword>
<dbReference type="SUPFAM" id="SSF63380">
    <property type="entry name" value="Riboflavin synthase domain-like"/>
    <property type="match status" value="1"/>
</dbReference>
<dbReference type="EMBL" id="AP022599">
    <property type="protein sequence ID" value="BBY83640.1"/>
    <property type="molecule type" value="Genomic_DNA"/>
</dbReference>
<keyword evidence="7" id="KW-0411">Iron-sulfur</keyword>
<evidence type="ECO:0000256" key="2">
    <source>
        <dbReference type="ARBA" id="ARBA00022630"/>
    </source>
</evidence>
<dbReference type="RefSeq" id="WP_163904647.1">
    <property type="nucleotide sequence ID" value="NZ_AP022599.1"/>
</dbReference>
<organism evidence="10 11">
    <name type="scientific">Mycolicibacterium pulveris</name>
    <name type="common">Mycobacterium pulveris</name>
    <dbReference type="NCBI Taxonomy" id="36813"/>
    <lineage>
        <taxon>Bacteria</taxon>
        <taxon>Bacillati</taxon>
        <taxon>Actinomycetota</taxon>
        <taxon>Actinomycetes</taxon>
        <taxon>Mycobacteriales</taxon>
        <taxon>Mycobacteriaceae</taxon>
        <taxon>Mycolicibacterium</taxon>
    </lineage>
</organism>
<keyword evidence="4" id="KW-0479">Metal-binding</keyword>
<dbReference type="Gene3D" id="3.10.20.30">
    <property type="match status" value="1"/>
</dbReference>
<dbReference type="SUPFAM" id="SSF54292">
    <property type="entry name" value="2Fe-2S ferredoxin-like"/>
    <property type="match status" value="1"/>
</dbReference>
<dbReference type="SUPFAM" id="SSF52343">
    <property type="entry name" value="Ferredoxin reductase-like, C-terminal NADP-linked domain"/>
    <property type="match status" value="1"/>
</dbReference>
<evidence type="ECO:0000259" key="8">
    <source>
        <dbReference type="PROSITE" id="PS51085"/>
    </source>
</evidence>
<dbReference type="PROSITE" id="PS51085">
    <property type="entry name" value="2FE2S_FER_2"/>
    <property type="match status" value="1"/>
</dbReference>
<dbReference type="InterPro" id="IPR036010">
    <property type="entry name" value="2Fe-2S_ferredoxin-like_sf"/>
</dbReference>
<keyword evidence="11" id="KW-1185">Reference proteome</keyword>
<dbReference type="GO" id="GO:0051537">
    <property type="term" value="F:2 iron, 2 sulfur cluster binding"/>
    <property type="evidence" value="ECO:0007669"/>
    <property type="project" value="UniProtKB-KW"/>
</dbReference>
<dbReference type="PANTHER" id="PTHR47354:SF1">
    <property type="entry name" value="CARNITINE MONOOXYGENASE REDUCTASE SUBUNIT"/>
    <property type="match status" value="1"/>
</dbReference>
<protein>
    <submittedName>
        <fullName evidence="10">Ferredoxin</fullName>
    </submittedName>
</protein>
<evidence type="ECO:0000256" key="7">
    <source>
        <dbReference type="ARBA" id="ARBA00023014"/>
    </source>
</evidence>
<dbReference type="InterPro" id="IPR050415">
    <property type="entry name" value="MRET"/>
</dbReference>
<gene>
    <name evidence="10" type="ORF">MPUL_47980</name>
</gene>
<dbReference type="Gene3D" id="3.40.50.80">
    <property type="entry name" value="Nucleotide-binding domain of ferredoxin-NADP reductase (FNR) module"/>
    <property type="match status" value="1"/>
</dbReference>
<dbReference type="InterPro" id="IPR017938">
    <property type="entry name" value="Riboflavin_synthase-like_b-brl"/>
</dbReference>
<dbReference type="PROSITE" id="PS00197">
    <property type="entry name" value="2FE2S_FER_1"/>
    <property type="match status" value="1"/>
</dbReference>
<keyword evidence="3" id="KW-0001">2Fe-2S</keyword>
<evidence type="ECO:0000256" key="5">
    <source>
        <dbReference type="ARBA" id="ARBA00023002"/>
    </source>
</evidence>
<name>A0A7I7URH7_MYCPV</name>
<dbReference type="PRINTS" id="PR00409">
    <property type="entry name" value="PHDIOXRDTASE"/>
</dbReference>
<dbReference type="InterPro" id="IPR017927">
    <property type="entry name" value="FAD-bd_FR_type"/>
</dbReference>
<dbReference type="InterPro" id="IPR039261">
    <property type="entry name" value="FNR_nucleotide-bd"/>
</dbReference>
<feature type="domain" description="FAD-binding FR-type" evidence="9">
    <location>
        <begin position="51"/>
        <end position="155"/>
    </location>
</feature>
<dbReference type="CDD" id="cd00207">
    <property type="entry name" value="fer2"/>
    <property type="match status" value="1"/>
</dbReference>
<dbReference type="Pfam" id="PF00111">
    <property type="entry name" value="Fer2"/>
    <property type="match status" value="1"/>
</dbReference>
<evidence type="ECO:0000259" key="9">
    <source>
        <dbReference type="PROSITE" id="PS51384"/>
    </source>
</evidence>
<proteinExistence type="predicted"/>
<keyword evidence="2" id="KW-0285">Flavoprotein</keyword>
<reference evidence="10 11" key="1">
    <citation type="journal article" date="2019" name="Emerg. Microbes Infect.">
        <title>Comprehensive subspecies identification of 175 nontuberculous mycobacteria species based on 7547 genomic profiles.</title>
        <authorList>
            <person name="Matsumoto Y."/>
            <person name="Kinjo T."/>
            <person name="Motooka D."/>
            <person name="Nabeya D."/>
            <person name="Jung N."/>
            <person name="Uechi K."/>
            <person name="Horii T."/>
            <person name="Iida T."/>
            <person name="Fujita J."/>
            <person name="Nakamura S."/>
        </authorList>
    </citation>
    <scope>NUCLEOTIDE SEQUENCE [LARGE SCALE GENOMIC DNA]</scope>
    <source>
        <strain evidence="10 11">JCM 6370</strain>
    </source>
</reference>
<dbReference type="Proteomes" id="UP000467252">
    <property type="component" value="Chromosome"/>
</dbReference>
<evidence type="ECO:0000256" key="4">
    <source>
        <dbReference type="ARBA" id="ARBA00022723"/>
    </source>
</evidence>
<dbReference type="Gene3D" id="2.40.30.10">
    <property type="entry name" value="Translation factors"/>
    <property type="match status" value="1"/>
</dbReference>
<evidence type="ECO:0000313" key="11">
    <source>
        <dbReference type="Proteomes" id="UP000467252"/>
    </source>
</evidence>
<comment type="cofactor">
    <cofactor evidence="1">
        <name>FAD</name>
        <dbReference type="ChEBI" id="CHEBI:57692"/>
    </cofactor>
</comment>
<feature type="domain" description="2Fe-2S ferredoxin-type" evidence="8">
    <location>
        <begin position="283"/>
        <end position="371"/>
    </location>
</feature>
<evidence type="ECO:0000313" key="10">
    <source>
        <dbReference type="EMBL" id="BBY83640.1"/>
    </source>
</evidence>
<accession>A0A7I7URH7</accession>
<dbReference type="PROSITE" id="PS51384">
    <property type="entry name" value="FAD_FR"/>
    <property type="match status" value="1"/>
</dbReference>
<keyword evidence="5" id="KW-0560">Oxidoreductase</keyword>
<evidence type="ECO:0000256" key="3">
    <source>
        <dbReference type="ARBA" id="ARBA00022714"/>
    </source>
</evidence>
<dbReference type="InterPro" id="IPR006058">
    <property type="entry name" value="2Fe2S_fd_BS"/>
</dbReference>
<sequence>MGLFDRLRQTPPSAFGRMRHDLSLRVADAAISGMWAVSGRVRNVSAPPAADRTIALQVADRRVVARDQDVVAVTFVGADGGALPRWHPGAHVDLHLPSGLIRQYSLCGDPADSHTYRIAVRRIPDGGGGSVEVHDTLHPGVTVTTNGPRNAFPLTVPGYGSPTRRFRFIAGGIGITPILPMLGLAERLGVDWSMVYAGRTRDSLPFLDEIARFGDRITVRTDDRSGLPSAQELLGDCQGGTAVYACGPAPMLTAIRAALVGRDDVELHFERFAAPPVVDGREFSVTVASTGESVRVGADETLLAALNRAGVQNRYSCQQGFCGTCRTRVLAVASGGVEHRDTLLTDPERDAGMMLICVSRATDGADLTLDL</sequence>
<dbReference type="PANTHER" id="PTHR47354">
    <property type="entry name" value="NADH OXIDOREDUCTASE HCR"/>
    <property type="match status" value="1"/>
</dbReference>
<dbReference type="GO" id="GO:0046872">
    <property type="term" value="F:metal ion binding"/>
    <property type="evidence" value="ECO:0007669"/>
    <property type="project" value="UniProtKB-KW"/>
</dbReference>
<dbReference type="AlphaFoldDB" id="A0A7I7URH7"/>
<dbReference type="CDD" id="cd06185">
    <property type="entry name" value="PDR_like"/>
    <property type="match status" value="1"/>
</dbReference>
<dbReference type="InterPro" id="IPR012675">
    <property type="entry name" value="Beta-grasp_dom_sf"/>
</dbReference>
<dbReference type="GO" id="GO:0016491">
    <property type="term" value="F:oxidoreductase activity"/>
    <property type="evidence" value="ECO:0007669"/>
    <property type="project" value="UniProtKB-KW"/>
</dbReference>
<dbReference type="InterPro" id="IPR001041">
    <property type="entry name" value="2Fe-2S_ferredoxin-type"/>
</dbReference>
<evidence type="ECO:0000256" key="1">
    <source>
        <dbReference type="ARBA" id="ARBA00001974"/>
    </source>
</evidence>